<organism evidence="9 10">
    <name type="scientific">Tepidibacillus fermentans</name>
    <dbReference type="NCBI Taxonomy" id="1281767"/>
    <lineage>
        <taxon>Bacteria</taxon>
        <taxon>Bacillati</taxon>
        <taxon>Bacillota</taxon>
        <taxon>Bacilli</taxon>
        <taxon>Bacillales</taxon>
        <taxon>Bacillaceae</taxon>
        <taxon>Tepidibacillus</taxon>
    </lineage>
</organism>
<feature type="transmembrane region" description="Helical" evidence="7">
    <location>
        <begin position="367"/>
        <end position="388"/>
    </location>
</feature>
<comment type="subcellular location">
    <subcellularLocation>
        <location evidence="1">Cell membrane</location>
        <topology evidence="1">Multi-pass membrane protein</topology>
    </subcellularLocation>
</comment>
<keyword evidence="6 7" id="KW-0472">Membrane</keyword>
<evidence type="ECO:0000256" key="4">
    <source>
        <dbReference type="ARBA" id="ARBA00022692"/>
    </source>
</evidence>
<evidence type="ECO:0000313" key="9">
    <source>
        <dbReference type="EMBL" id="TCS82437.1"/>
    </source>
</evidence>
<evidence type="ECO:0000313" key="10">
    <source>
        <dbReference type="Proteomes" id="UP000295788"/>
    </source>
</evidence>
<name>A0A4R3KGH2_9BACI</name>
<keyword evidence="5 7" id="KW-1133">Transmembrane helix</keyword>
<keyword evidence="4 7" id="KW-0812">Transmembrane</keyword>
<feature type="transmembrane region" description="Helical" evidence="7">
    <location>
        <begin position="169"/>
        <end position="189"/>
    </location>
</feature>
<dbReference type="GO" id="GO:0005886">
    <property type="term" value="C:plasma membrane"/>
    <property type="evidence" value="ECO:0007669"/>
    <property type="project" value="UniProtKB-SubCell"/>
</dbReference>
<evidence type="ECO:0000256" key="1">
    <source>
        <dbReference type="ARBA" id="ARBA00004651"/>
    </source>
</evidence>
<feature type="transmembrane region" description="Helical" evidence="7">
    <location>
        <begin position="336"/>
        <end position="355"/>
    </location>
</feature>
<feature type="transmembrane region" description="Helical" evidence="7">
    <location>
        <begin position="278"/>
        <end position="296"/>
    </location>
</feature>
<dbReference type="InterPro" id="IPR011701">
    <property type="entry name" value="MFS"/>
</dbReference>
<dbReference type="Gene3D" id="1.20.1250.20">
    <property type="entry name" value="MFS general substrate transporter like domains"/>
    <property type="match status" value="2"/>
</dbReference>
<comment type="caution">
    <text evidence="9">The sequence shown here is derived from an EMBL/GenBank/DDBJ whole genome shotgun (WGS) entry which is preliminary data.</text>
</comment>
<dbReference type="Proteomes" id="UP000295788">
    <property type="component" value="Unassembled WGS sequence"/>
</dbReference>
<dbReference type="OrthoDB" id="478565at2"/>
<feature type="transmembrane region" description="Helical" evidence="7">
    <location>
        <begin position="209"/>
        <end position="226"/>
    </location>
</feature>
<evidence type="ECO:0000256" key="7">
    <source>
        <dbReference type="SAM" id="Phobius"/>
    </source>
</evidence>
<feature type="domain" description="Major facilitator superfamily (MFS) profile" evidence="8">
    <location>
        <begin position="18"/>
        <end position="390"/>
    </location>
</feature>
<dbReference type="AlphaFoldDB" id="A0A4R3KGH2"/>
<sequence length="393" mass="43254">MNEATLVLNQSTRWDQKRFYILVVTIVVSGFSQGLLLPLLSVLLEQQGISATFNGLSSAALYIGMLLASPFMEKPVRRFGFKPMIITGMGLVVGSMILFPLWMNFYFWIFLRFIVGIGDNALHFATQVWITSTVLPEKRGRTISLYGLSYGIGFGIGPLGLILLRYGHWVPFIVAVFLFILIFMTILLLKNEMPEQSQETHTEKRYLQVYSLAGIGLMPMFIYGFLEATLNSSFPIYGIRTGIRETVVSTLLSSFVIGSLIFQLPLGIVSDKFGRKKVLTLVTLIGGILFGLVPFTNSNYGLFSIFILAGGLVGSLYSLGLAYVSDLIPISLLPTANIIATIHFGIGSIIGPYLGGAVLSNISADSLFYLIAFVVISFAIFACIGRLIKNKRK</sequence>
<dbReference type="PANTHER" id="PTHR23521">
    <property type="entry name" value="TRANSPORTER MFS SUPERFAMILY"/>
    <property type="match status" value="1"/>
</dbReference>
<evidence type="ECO:0000259" key="8">
    <source>
        <dbReference type="PROSITE" id="PS50850"/>
    </source>
</evidence>
<keyword evidence="3" id="KW-1003">Cell membrane</keyword>
<accession>A0A4R3KGH2</accession>
<evidence type="ECO:0000256" key="5">
    <source>
        <dbReference type="ARBA" id="ARBA00022989"/>
    </source>
</evidence>
<dbReference type="EMBL" id="SMAB01000009">
    <property type="protein sequence ID" value="TCS82437.1"/>
    <property type="molecule type" value="Genomic_DNA"/>
</dbReference>
<dbReference type="PROSITE" id="PS50850">
    <property type="entry name" value="MFS"/>
    <property type="match status" value="1"/>
</dbReference>
<dbReference type="CDD" id="cd17477">
    <property type="entry name" value="MFS_YcaD_like"/>
    <property type="match status" value="1"/>
</dbReference>
<protein>
    <submittedName>
        <fullName evidence="9">Putative MFS family arabinose efflux permease</fullName>
    </submittedName>
</protein>
<dbReference type="SUPFAM" id="SSF103473">
    <property type="entry name" value="MFS general substrate transporter"/>
    <property type="match status" value="1"/>
</dbReference>
<gene>
    <name evidence="9" type="ORF">EDD72_1094</name>
</gene>
<feature type="transmembrane region" description="Helical" evidence="7">
    <location>
        <begin position="19"/>
        <end position="40"/>
    </location>
</feature>
<feature type="transmembrane region" description="Helical" evidence="7">
    <location>
        <begin position="84"/>
        <end position="103"/>
    </location>
</feature>
<dbReference type="InterPro" id="IPR020846">
    <property type="entry name" value="MFS_dom"/>
</dbReference>
<reference evidence="9 10" key="1">
    <citation type="submission" date="2019-03" db="EMBL/GenBank/DDBJ databases">
        <title>Genomic Encyclopedia of Type Strains, Phase IV (KMG-IV): sequencing the most valuable type-strain genomes for metagenomic binning, comparative biology and taxonomic classification.</title>
        <authorList>
            <person name="Goeker M."/>
        </authorList>
    </citation>
    <scope>NUCLEOTIDE SEQUENCE [LARGE SCALE GENOMIC DNA]</scope>
    <source>
        <strain evidence="9 10">DSM 23802</strain>
    </source>
</reference>
<evidence type="ECO:0000256" key="2">
    <source>
        <dbReference type="ARBA" id="ARBA00022448"/>
    </source>
</evidence>
<proteinExistence type="predicted"/>
<evidence type="ECO:0000256" key="6">
    <source>
        <dbReference type="ARBA" id="ARBA00023136"/>
    </source>
</evidence>
<dbReference type="Pfam" id="PF07690">
    <property type="entry name" value="MFS_1"/>
    <property type="match status" value="2"/>
</dbReference>
<keyword evidence="10" id="KW-1185">Reference proteome</keyword>
<feature type="transmembrane region" description="Helical" evidence="7">
    <location>
        <begin position="302"/>
        <end position="324"/>
    </location>
</feature>
<dbReference type="InterPro" id="IPR036259">
    <property type="entry name" value="MFS_trans_sf"/>
</dbReference>
<dbReference type="PANTHER" id="PTHR23521:SF2">
    <property type="entry name" value="TRANSPORTER MFS SUPERFAMILY"/>
    <property type="match status" value="1"/>
</dbReference>
<feature type="transmembrane region" description="Helical" evidence="7">
    <location>
        <begin position="246"/>
        <end position="266"/>
    </location>
</feature>
<feature type="transmembrane region" description="Helical" evidence="7">
    <location>
        <begin position="143"/>
        <end position="163"/>
    </location>
</feature>
<dbReference type="PROSITE" id="PS00216">
    <property type="entry name" value="SUGAR_TRANSPORT_1"/>
    <property type="match status" value="1"/>
</dbReference>
<dbReference type="RefSeq" id="WP_132768718.1">
    <property type="nucleotide sequence ID" value="NZ_SMAB01000009.1"/>
</dbReference>
<dbReference type="InterPro" id="IPR005829">
    <property type="entry name" value="Sugar_transporter_CS"/>
</dbReference>
<feature type="transmembrane region" description="Helical" evidence="7">
    <location>
        <begin position="109"/>
        <end position="131"/>
    </location>
</feature>
<dbReference type="GO" id="GO:0022857">
    <property type="term" value="F:transmembrane transporter activity"/>
    <property type="evidence" value="ECO:0007669"/>
    <property type="project" value="InterPro"/>
</dbReference>
<feature type="transmembrane region" description="Helical" evidence="7">
    <location>
        <begin position="52"/>
        <end position="72"/>
    </location>
</feature>
<dbReference type="InterPro" id="IPR047200">
    <property type="entry name" value="MFS_YcaD-like"/>
</dbReference>
<evidence type="ECO:0000256" key="3">
    <source>
        <dbReference type="ARBA" id="ARBA00022475"/>
    </source>
</evidence>
<keyword evidence="2" id="KW-0813">Transport</keyword>